<reference evidence="4" key="1">
    <citation type="submission" date="2018-05" db="EMBL/GenBank/DDBJ databases">
        <authorList>
            <person name="Lanie J.A."/>
            <person name="Ng W.-L."/>
            <person name="Kazmierczak K.M."/>
            <person name="Andrzejewski T.M."/>
            <person name="Davidsen T.M."/>
            <person name="Wayne K.J."/>
            <person name="Tettelin H."/>
            <person name="Glass J.I."/>
            <person name="Rusch D."/>
            <person name="Podicherti R."/>
            <person name="Tsui H.-C.T."/>
            <person name="Winkler M.E."/>
        </authorList>
    </citation>
    <scope>NUCLEOTIDE SEQUENCE</scope>
</reference>
<evidence type="ECO:0000256" key="2">
    <source>
        <dbReference type="ARBA" id="ARBA00022840"/>
    </source>
</evidence>
<dbReference type="Gene3D" id="3.40.50.300">
    <property type="entry name" value="P-loop containing nucleotide triphosphate hydrolases"/>
    <property type="match status" value="1"/>
</dbReference>
<dbReference type="EMBL" id="UINC01056567">
    <property type="protein sequence ID" value="SVB76754.1"/>
    <property type="molecule type" value="Genomic_DNA"/>
</dbReference>
<dbReference type="SUPFAM" id="SSF52540">
    <property type="entry name" value="P-loop containing nucleoside triphosphate hydrolases"/>
    <property type="match status" value="1"/>
</dbReference>
<evidence type="ECO:0000256" key="1">
    <source>
        <dbReference type="ARBA" id="ARBA00022741"/>
    </source>
</evidence>
<proteinExistence type="predicted"/>
<evidence type="ECO:0000313" key="4">
    <source>
        <dbReference type="EMBL" id="SVB76754.1"/>
    </source>
</evidence>
<dbReference type="GO" id="GO:0005524">
    <property type="term" value="F:ATP binding"/>
    <property type="evidence" value="ECO:0007669"/>
    <property type="project" value="UniProtKB-KW"/>
</dbReference>
<accession>A0A382GPL3</accession>
<feature type="domain" description="Zeta toxin" evidence="3">
    <location>
        <begin position="31"/>
        <end position="94"/>
    </location>
</feature>
<evidence type="ECO:0000259" key="3">
    <source>
        <dbReference type="Pfam" id="PF06414"/>
    </source>
</evidence>
<dbReference type="Pfam" id="PF06414">
    <property type="entry name" value="Zeta_toxin"/>
    <property type="match status" value="1"/>
</dbReference>
<dbReference type="GO" id="GO:0016301">
    <property type="term" value="F:kinase activity"/>
    <property type="evidence" value="ECO:0007669"/>
    <property type="project" value="InterPro"/>
</dbReference>
<feature type="non-terminal residue" evidence="4">
    <location>
        <position position="111"/>
    </location>
</feature>
<keyword evidence="2" id="KW-0067">ATP-binding</keyword>
<name>A0A382GPL3_9ZZZZ</name>
<dbReference type="AlphaFoldDB" id="A0A382GPL3"/>
<sequence length="111" mass="12683">MSPAQTAQKDTLRTRAKELTFGQMKVRSFKGKGALDHYIHGRLGLVIDGTGREFDDIHRQASYLKNIGYDTYMIFVNTSEQVALERNAARPRKLKPEMVKQMWLAVQQNIG</sequence>
<organism evidence="4">
    <name type="scientific">marine metagenome</name>
    <dbReference type="NCBI Taxonomy" id="408172"/>
    <lineage>
        <taxon>unclassified sequences</taxon>
        <taxon>metagenomes</taxon>
        <taxon>ecological metagenomes</taxon>
    </lineage>
</organism>
<dbReference type="InterPro" id="IPR010488">
    <property type="entry name" value="Zeta_toxin_domain"/>
</dbReference>
<protein>
    <recommendedName>
        <fullName evidence="3">Zeta toxin domain-containing protein</fullName>
    </recommendedName>
</protein>
<gene>
    <name evidence="4" type="ORF">METZ01_LOCUS229608</name>
</gene>
<dbReference type="InterPro" id="IPR027417">
    <property type="entry name" value="P-loop_NTPase"/>
</dbReference>
<keyword evidence="1" id="KW-0547">Nucleotide-binding</keyword>